<evidence type="ECO:0000256" key="1">
    <source>
        <dbReference type="SAM" id="Phobius"/>
    </source>
</evidence>
<evidence type="ECO:0000313" key="2">
    <source>
        <dbReference type="EMBL" id="KAJ3497619.1"/>
    </source>
</evidence>
<dbReference type="AlphaFoldDB" id="A0A9W8JYX2"/>
<feature type="transmembrane region" description="Helical" evidence="1">
    <location>
        <begin position="202"/>
        <end position="221"/>
    </location>
</feature>
<sequence length="230" mass="25575">MSHTHHGSKGCDRTIYLPRLAPQLPLRQPTNITRNVRISRSSPLRGQGFPVGNLQVRIEDQPGALNEINPHAQLPTSSSCVQQLNEAPAHFSSHLQISPNASTTVSASSNRHAVQIFTALYNTSQEARATSAFYEYHRSNPNEAAALLGDLAGGTREEAKLMRFLLVSRGRDDWDAAMDLLDRMLRRELGMRPRPPEHVLPAYPFLVVAYLFVMFVLKGLLASWRILVSG</sequence>
<dbReference type="Proteomes" id="UP001148786">
    <property type="component" value="Unassembled WGS sequence"/>
</dbReference>
<dbReference type="EMBL" id="JANKHO010001851">
    <property type="protein sequence ID" value="KAJ3497619.1"/>
    <property type="molecule type" value="Genomic_DNA"/>
</dbReference>
<dbReference type="OrthoDB" id="10667113at2759"/>
<keyword evidence="3" id="KW-1185">Reference proteome</keyword>
<evidence type="ECO:0000313" key="3">
    <source>
        <dbReference type="Proteomes" id="UP001148786"/>
    </source>
</evidence>
<accession>A0A9W8JYX2</accession>
<keyword evidence="1" id="KW-0812">Transmembrane</keyword>
<gene>
    <name evidence="2" type="ORF">NLJ89_g10326</name>
</gene>
<reference evidence="2" key="1">
    <citation type="submission" date="2022-07" db="EMBL/GenBank/DDBJ databases">
        <title>Genome Sequence of Agrocybe chaxingu.</title>
        <authorList>
            <person name="Buettner E."/>
        </authorList>
    </citation>
    <scope>NUCLEOTIDE SEQUENCE</scope>
    <source>
        <strain evidence="2">MP-N11</strain>
    </source>
</reference>
<proteinExistence type="predicted"/>
<protein>
    <submittedName>
        <fullName evidence="2">Uncharacterized protein</fullName>
    </submittedName>
</protein>
<organism evidence="2 3">
    <name type="scientific">Agrocybe chaxingu</name>
    <dbReference type="NCBI Taxonomy" id="84603"/>
    <lineage>
        <taxon>Eukaryota</taxon>
        <taxon>Fungi</taxon>
        <taxon>Dikarya</taxon>
        <taxon>Basidiomycota</taxon>
        <taxon>Agaricomycotina</taxon>
        <taxon>Agaricomycetes</taxon>
        <taxon>Agaricomycetidae</taxon>
        <taxon>Agaricales</taxon>
        <taxon>Agaricineae</taxon>
        <taxon>Strophariaceae</taxon>
        <taxon>Agrocybe</taxon>
    </lineage>
</organism>
<comment type="caution">
    <text evidence="2">The sequence shown here is derived from an EMBL/GenBank/DDBJ whole genome shotgun (WGS) entry which is preliminary data.</text>
</comment>
<name>A0A9W8JYX2_9AGAR</name>
<keyword evidence="1" id="KW-0472">Membrane</keyword>
<keyword evidence="1" id="KW-1133">Transmembrane helix</keyword>